<dbReference type="InterPro" id="IPR005119">
    <property type="entry name" value="LysR_subst-bd"/>
</dbReference>
<keyword evidence="5" id="KW-0804">Transcription</keyword>
<feature type="domain" description="HTH lysR-type" evidence="6">
    <location>
        <begin position="49"/>
        <end position="106"/>
    </location>
</feature>
<evidence type="ECO:0000259" key="6">
    <source>
        <dbReference type="PROSITE" id="PS50931"/>
    </source>
</evidence>
<gene>
    <name evidence="7" type="ORF">C1I89_17000</name>
</gene>
<keyword evidence="4" id="KW-0010">Activator</keyword>
<evidence type="ECO:0000256" key="1">
    <source>
        <dbReference type="ARBA" id="ARBA00009437"/>
    </source>
</evidence>
<dbReference type="PROSITE" id="PS50931">
    <property type="entry name" value="HTH_LYSR"/>
    <property type="match status" value="1"/>
</dbReference>
<evidence type="ECO:0000256" key="5">
    <source>
        <dbReference type="ARBA" id="ARBA00023163"/>
    </source>
</evidence>
<dbReference type="InterPro" id="IPR036388">
    <property type="entry name" value="WH-like_DNA-bd_sf"/>
</dbReference>
<dbReference type="PANTHER" id="PTHR30293">
    <property type="entry name" value="TRANSCRIPTIONAL REGULATORY PROTEIN NAC-RELATED"/>
    <property type="match status" value="1"/>
</dbReference>
<dbReference type="Gene3D" id="1.10.10.10">
    <property type="entry name" value="Winged helix-like DNA-binding domain superfamily/Winged helix DNA-binding domain"/>
    <property type="match status" value="1"/>
</dbReference>
<dbReference type="PANTHER" id="PTHR30293:SF0">
    <property type="entry name" value="NITROGEN ASSIMILATION REGULATORY PROTEIN NAC"/>
    <property type="match status" value="1"/>
</dbReference>
<dbReference type="GO" id="GO:2000142">
    <property type="term" value="P:regulation of DNA-templated transcription initiation"/>
    <property type="evidence" value="ECO:0007669"/>
    <property type="project" value="TreeGrafter"/>
</dbReference>
<name>A0A2N8KH00_9BURK</name>
<dbReference type="InterPro" id="IPR036390">
    <property type="entry name" value="WH_DNA-bd_sf"/>
</dbReference>
<evidence type="ECO:0000256" key="3">
    <source>
        <dbReference type="ARBA" id="ARBA00023125"/>
    </source>
</evidence>
<dbReference type="InterPro" id="IPR000847">
    <property type="entry name" value="LysR_HTH_N"/>
</dbReference>
<organism evidence="7 8">
    <name type="scientific">Achromobacter pulmonis</name>
    <dbReference type="NCBI Taxonomy" id="1389932"/>
    <lineage>
        <taxon>Bacteria</taxon>
        <taxon>Pseudomonadati</taxon>
        <taxon>Pseudomonadota</taxon>
        <taxon>Betaproteobacteria</taxon>
        <taxon>Burkholderiales</taxon>
        <taxon>Alcaligenaceae</taxon>
        <taxon>Achromobacter</taxon>
    </lineage>
</organism>
<dbReference type="GO" id="GO:0003677">
    <property type="term" value="F:DNA binding"/>
    <property type="evidence" value="ECO:0007669"/>
    <property type="project" value="UniProtKB-KW"/>
</dbReference>
<keyword evidence="2" id="KW-0805">Transcription regulation</keyword>
<keyword evidence="3" id="KW-0238">DNA-binding</keyword>
<dbReference type="SUPFAM" id="SSF53850">
    <property type="entry name" value="Periplasmic binding protein-like II"/>
    <property type="match status" value="1"/>
</dbReference>
<dbReference type="Gene3D" id="3.40.190.290">
    <property type="match status" value="1"/>
</dbReference>
<comment type="similarity">
    <text evidence="1">Belongs to the LysR transcriptional regulatory family.</text>
</comment>
<dbReference type="Pfam" id="PF03466">
    <property type="entry name" value="LysR_substrate"/>
    <property type="match status" value="1"/>
</dbReference>
<reference evidence="7 8" key="1">
    <citation type="submission" date="2018-01" db="EMBL/GenBank/DDBJ databases">
        <title>The draft genome of an aniline degradation strain ANB-1.</title>
        <authorList>
            <person name="Zhang L."/>
            <person name="Jiang J."/>
        </authorList>
    </citation>
    <scope>NUCLEOTIDE SEQUENCE [LARGE SCALE GENOMIC DNA]</scope>
    <source>
        <strain evidence="7 8">ANB-1</strain>
    </source>
</reference>
<evidence type="ECO:0000313" key="8">
    <source>
        <dbReference type="Proteomes" id="UP000235994"/>
    </source>
</evidence>
<proteinExistence type="inferred from homology"/>
<sequence>MGISSGRQRIGPQFAVATPIRKISLPYTAILLNYGHPPPCRPMHNARQLDIPRLIAFIAVCEEGSISAASRRLHIAQPALTVTMAKLEAALDAQLLERDIRGVAPTPAGVELLARAYDIVGRTQAAFEDIRGSAQEPQGEVSIGLPASAAAVLALPLIARLSQDYPRIRLRVVDGFSGYLWSWLLAGELDLALVFDRPSTSGVHSEPIAHEDMHLVGVPQRLKAGKTVSVAALADYPLAISSRRHGIRAALDDYALRHGTALNVGIEIDAGAYLIQLLRTGAWFSLLAPCAVAREVREGALATRRLSPTFTRSICLAQRRSVLGDAAARSVAGTLRQVVRGLIDDRTWDARPA</sequence>
<comment type="caution">
    <text evidence="7">The sequence shown here is derived from an EMBL/GenBank/DDBJ whole genome shotgun (WGS) entry which is preliminary data.</text>
</comment>
<dbReference type="EMBL" id="POQS01000004">
    <property type="protein sequence ID" value="PND32732.1"/>
    <property type="molecule type" value="Genomic_DNA"/>
</dbReference>
<dbReference type="AlphaFoldDB" id="A0A2N8KH00"/>
<evidence type="ECO:0000256" key="4">
    <source>
        <dbReference type="ARBA" id="ARBA00023159"/>
    </source>
</evidence>
<dbReference type="Proteomes" id="UP000235994">
    <property type="component" value="Unassembled WGS sequence"/>
</dbReference>
<evidence type="ECO:0000313" key="7">
    <source>
        <dbReference type="EMBL" id="PND32732.1"/>
    </source>
</evidence>
<dbReference type="GO" id="GO:0003700">
    <property type="term" value="F:DNA-binding transcription factor activity"/>
    <property type="evidence" value="ECO:0007669"/>
    <property type="project" value="InterPro"/>
</dbReference>
<dbReference type="SUPFAM" id="SSF46785">
    <property type="entry name" value="Winged helix' DNA-binding domain"/>
    <property type="match status" value="1"/>
</dbReference>
<dbReference type="PRINTS" id="PR00039">
    <property type="entry name" value="HTHLYSR"/>
</dbReference>
<evidence type="ECO:0000256" key="2">
    <source>
        <dbReference type="ARBA" id="ARBA00023015"/>
    </source>
</evidence>
<dbReference type="Pfam" id="PF00126">
    <property type="entry name" value="HTH_1"/>
    <property type="match status" value="1"/>
</dbReference>
<protein>
    <recommendedName>
        <fullName evidence="6">HTH lysR-type domain-containing protein</fullName>
    </recommendedName>
</protein>
<accession>A0A2N8KH00</accession>
<keyword evidence="8" id="KW-1185">Reference proteome</keyword>